<accession>A0A5C5V7T1</accession>
<reference evidence="1 2" key="1">
    <citation type="submission" date="2019-02" db="EMBL/GenBank/DDBJ databases">
        <title>Deep-cultivation of Planctomycetes and their phenomic and genomic characterization uncovers novel biology.</title>
        <authorList>
            <person name="Wiegand S."/>
            <person name="Jogler M."/>
            <person name="Boedeker C."/>
            <person name="Pinto D."/>
            <person name="Vollmers J."/>
            <person name="Rivas-Marin E."/>
            <person name="Kohn T."/>
            <person name="Peeters S.H."/>
            <person name="Heuer A."/>
            <person name="Rast P."/>
            <person name="Oberbeckmann S."/>
            <person name="Bunk B."/>
            <person name="Jeske O."/>
            <person name="Meyerdierks A."/>
            <person name="Storesund J.E."/>
            <person name="Kallscheuer N."/>
            <person name="Luecker S."/>
            <person name="Lage O.M."/>
            <person name="Pohl T."/>
            <person name="Merkel B.J."/>
            <person name="Hornburger P."/>
            <person name="Mueller R.-W."/>
            <person name="Bruemmer F."/>
            <person name="Labrenz M."/>
            <person name="Spormann A.M."/>
            <person name="Op Den Camp H."/>
            <person name="Overmann J."/>
            <person name="Amann R."/>
            <person name="Jetten M.S.M."/>
            <person name="Mascher T."/>
            <person name="Medema M.H."/>
            <person name="Devos D.P."/>
            <person name="Kaster A.-K."/>
            <person name="Ovreas L."/>
            <person name="Rohde M."/>
            <person name="Galperin M.Y."/>
            <person name="Jogler C."/>
        </authorList>
    </citation>
    <scope>NUCLEOTIDE SEQUENCE [LARGE SCALE GENOMIC DNA]</scope>
    <source>
        <strain evidence="1 2">Enr8</strain>
    </source>
</reference>
<organism evidence="1 2">
    <name type="scientific">Blastopirellula retiformator</name>
    <dbReference type="NCBI Taxonomy" id="2527970"/>
    <lineage>
        <taxon>Bacteria</taxon>
        <taxon>Pseudomonadati</taxon>
        <taxon>Planctomycetota</taxon>
        <taxon>Planctomycetia</taxon>
        <taxon>Pirellulales</taxon>
        <taxon>Pirellulaceae</taxon>
        <taxon>Blastopirellula</taxon>
    </lineage>
</organism>
<evidence type="ECO:0000313" key="2">
    <source>
        <dbReference type="Proteomes" id="UP000318878"/>
    </source>
</evidence>
<sequence>MPKGFFVQVTILVRTYDSYGYSKLFSPIAALLSLRLGDYGPAIDELDLLTWLPSRTRMFRPTLERSFDEFHKEIKTLPRMTFRRKSNRFELSFPSSRFFAGDQRQDPAAQMLNDAAAEVAQFLPLIKKRLKKTDDFDVVRFLEDANRLLCEGLGSVDEWRQIEQESNEKRRAELAKMSPWELLDIDWDDYHPSAREILDDPFYWSCTDDTAPHGNDTGADLLHSFLKWNKRNRTTDPLRFLDRLLDEWGFQPIDWTVTDPAMVNAMGSSDPIGLDVANESIIALAFAVVKLRGKCPPEIVELALAGVNRTAFLVEQSDCKAKIKELWYASIAKIRTKLNELRR</sequence>
<evidence type="ECO:0000313" key="1">
    <source>
        <dbReference type="EMBL" id="TWT34586.1"/>
    </source>
</evidence>
<name>A0A5C5V7T1_9BACT</name>
<dbReference type="Proteomes" id="UP000318878">
    <property type="component" value="Unassembled WGS sequence"/>
</dbReference>
<proteinExistence type="predicted"/>
<dbReference type="EMBL" id="SJPF01000002">
    <property type="protein sequence ID" value="TWT34586.1"/>
    <property type="molecule type" value="Genomic_DNA"/>
</dbReference>
<protein>
    <submittedName>
        <fullName evidence="1">Uncharacterized protein</fullName>
    </submittedName>
</protein>
<comment type="caution">
    <text evidence="1">The sequence shown here is derived from an EMBL/GenBank/DDBJ whole genome shotgun (WGS) entry which is preliminary data.</text>
</comment>
<keyword evidence="2" id="KW-1185">Reference proteome</keyword>
<gene>
    <name evidence="1" type="ORF">Enr8_19980</name>
</gene>
<dbReference type="AlphaFoldDB" id="A0A5C5V7T1"/>